<reference evidence="2 3" key="1">
    <citation type="submission" date="2019-05" db="EMBL/GenBank/DDBJ databases">
        <title>Emergence of the Ug99 lineage of the wheat stem rust pathogen through somatic hybridization.</title>
        <authorList>
            <person name="Li F."/>
            <person name="Upadhyaya N.M."/>
            <person name="Sperschneider J."/>
            <person name="Matny O."/>
            <person name="Nguyen-Phuc H."/>
            <person name="Mago R."/>
            <person name="Raley C."/>
            <person name="Miller M.E."/>
            <person name="Silverstein K.A.T."/>
            <person name="Henningsen E."/>
            <person name="Hirsch C.D."/>
            <person name="Visser B."/>
            <person name="Pretorius Z.A."/>
            <person name="Steffenson B.J."/>
            <person name="Schwessinger B."/>
            <person name="Dodds P.N."/>
            <person name="Figueroa M."/>
        </authorList>
    </citation>
    <scope>NUCLEOTIDE SEQUENCE [LARGE SCALE GENOMIC DNA]</scope>
    <source>
        <strain evidence="2">21-0</strain>
    </source>
</reference>
<dbReference type="EMBL" id="VSWC01000194">
    <property type="protein sequence ID" value="KAA1066834.1"/>
    <property type="molecule type" value="Genomic_DNA"/>
</dbReference>
<sequence>MNEPLKGVFEKQFSKWMTFDWPRYAWPPPGVHSNSGPGTRTWGQHGPTQTSLESPKLREALTTFGIRLDAGECRTKLFQRYVKLARIESPESVECWTGLDLDAPLPGAERFVVPKLRIILALYSVGYPAQASRGHLVKLFNALAKERDPSGSVGDICTRSSQSDPKKKKKNSKPTPLNLLPQSKPSRDKIAPTHADSPKPCREDSSHQSQRR</sequence>
<proteinExistence type="predicted"/>
<name>A0A5B0LTB9_PUCGR</name>
<feature type="compositionally biased region" description="Polar residues" evidence="1">
    <location>
        <begin position="32"/>
        <end position="53"/>
    </location>
</feature>
<keyword evidence="3" id="KW-1185">Reference proteome</keyword>
<evidence type="ECO:0000256" key="1">
    <source>
        <dbReference type="SAM" id="MobiDB-lite"/>
    </source>
</evidence>
<protein>
    <submittedName>
        <fullName evidence="2">Uncharacterized protein</fullName>
    </submittedName>
</protein>
<gene>
    <name evidence="2" type="ORF">PGT21_000142</name>
</gene>
<organism evidence="2 3">
    <name type="scientific">Puccinia graminis f. sp. tritici</name>
    <dbReference type="NCBI Taxonomy" id="56615"/>
    <lineage>
        <taxon>Eukaryota</taxon>
        <taxon>Fungi</taxon>
        <taxon>Dikarya</taxon>
        <taxon>Basidiomycota</taxon>
        <taxon>Pucciniomycotina</taxon>
        <taxon>Pucciniomycetes</taxon>
        <taxon>Pucciniales</taxon>
        <taxon>Pucciniaceae</taxon>
        <taxon>Puccinia</taxon>
    </lineage>
</organism>
<evidence type="ECO:0000313" key="3">
    <source>
        <dbReference type="Proteomes" id="UP000324748"/>
    </source>
</evidence>
<dbReference type="OrthoDB" id="2503928at2759"/>
<comment type="caution">
    <text evidence="2">The sequence shown here is derived from an EMBL/GenBank/DDBJ whole genome shotgun (WGS) entry which is preliminary data.</text>
</comment>
<feature type="region of interest" description="Disordered" evidence="1">
    <location>
        <begin position="30"/>
        <end position="53"/>
    </location>
</feature>
<evidence type="ECO:0000313" key="2">
    <source>
        <dbReference type="EMBL" id="KAA1066834.1"/>
    </source>
</evidence>
<dbReference type="AlphaFoldDB" id="A0A5B0LTB9"/>
<feature type="compositionally biased region" description="Basic and acidic residues" evidence="1">
    <location>
        <begin position="185"/>
        <end position="206"/>
    </location>
</feature>
<dbReference type="Proteomes" id="UP000324748">
    <property type="component" value="Unassembled WGS sequence"/>
</dbReference>
<feature type="region of interest" description="Disordered" evidence="1">
    <location>
        <begin position="147"/>
        <end position="212"/>
    </location>
</feature>
<accession>A0A5B0LTB9</accession>